<reference evidence="1 2" key="1">
    <citation type="submission" date="2023-10" db="EMBL/GenBank/DDBJ databases">
        <title>Noviherbaspirillum sp. CPCC 100848 genome assembly.</title>
        <authorList>
            <person name="Li X.Y."/>
            <person name="Fang X.M."/>
        </authorList>
    </citation>
    <scope>NUCLEOTIDE SEQUENCE [LARGE SCALE GENOMIC DNA]</scope>
    <source>
        <strain evidence="1 2">CPCC 100848</strain>
    </source>
</reference>
<dbReference type="Proteomes" id="UP001352263">
    <property type="component" value="Unassembled WGS sequence"/>
</dbReference>
<dbReference type="RefSeq" id="WP_326507168.1">
    <property type="nucleotide sequence ID" value="NZ_JAWIIV010000011.1"/>
</dbReference>
<sequence length="78" mass="8614">MFRIRNFGNDMECADIAELQRHITRYAGCSISVVDKRPGGRIHFFDVSVSGVICESYGSGQTVELGELLGRPPLPQSQ</sequence>
<gene>
    <name evidence="1" type="ORF">RY831_14905</name>
</gene>
<accession>A0ABU6JA88</accession>
<evidence type="ECO:0000313" key="2">
    <source>
        <dbReference type="Proteomes" id="UP001352263"/>
    </source>
</evidence>
<name>A0ABU6JA88_9BURK</name>
<organism evidence="1 2">
    <name type="scientific">Noviherbaspirillum album</name>
    <dbReference type="NCBI Taxonomy" id="3080276"/>
    <lineage>
        <taxon>Bacteria</taxon>
        <taxon>Pseudomonadati</taxon>
        <taxon>Pseudomonadota</taxon>
        <taxon>Betaproteobacteria</taxon>
        <taxon>Burkholderiales</taxon>
        <taxon>Oxalobacteraceae</taxon>
        <taxon>Noviherbaspirillum</taxon>
    </lineage>
</organism>
<dbReference type="EMBL" id="JAWIIV010000011">
    <property type="protein sequence ID" value="MEC4720450.1"/>
    <property type="molecule type" value="Genomic_DNA"/>
</dbReference>
<proteinExistence type="predicted"/>
<keyword evidence="2" id="KW-1185">Reference proteome</keyword>
<protein>
    <submittedName>
        <fullName evidence="1">Uncharacterized protein</fullName>
    </submittedName>
</protein>
<comment type="caution">
    <text evidence="1">The sequence shown here is derived from an EMBL/GenBank/DDBJ whole genome shotgun (WGS) entry which is preliminary data.</text>
</comment>
<evidence type="ECO:0000313" key="1">
    <source>
        <dbReference type="EMBL" id="MEC4720450.1"/>
    </source>
</evidence>